<evidence type="ECO:0000256" key="2">
    <source>
        <dbReference type="ARBA" id="ARBA00000909"/>
    </source>
</evidence>
<comment type="similarity">
    <text evidence="4 19">In the C-terminal section; belongs to the NnrD/CARKD family.</text>
</comment>
<feature type="binding site" evidence="17">
    <location>
        <position position="427"/>
    </location>
    <ligand>
        <name>(6S)-NADPHX</name>
        <dbReference type="ChEBI" id="CHEBI:64076"/>
    </ligand>
</feature>
<dbReference type="Gene3D" id="3.40.1190.20">
    <property type="match status" value="1"/>
</dbReference>
<dbReference type="PROSITE" id="PS51385">
    <property type="entry name" value="YJEF_N"/>
    <property type="match status" value="1"/>
</dbReference>
<comment type="similarity">
    <text evidence="18">Belongs to the NnrE/AIBP family.</text>
</comment>
<feature type="binding site" evidence="17">
    <location>
        <position position="426"/>
    </location>
    <ligand>
        <name>AMP</name>
        <dbReference type="ChEBI" id="CHEBI:456215"/>
    </ligand>
</feature>
<evidence type="ECO:0000256" key="15">
    <source>
        <dbReference type="ARBA" id="ARBA00048238"/>
    </source>
</evidence>
<dbReference type="NCBIfam" id="TIGR00197">
    <property type="entry name" value="yjeF_nterm"/>
    <property type="match status" value="1"/>
</dbReference>
<dbReference type="Pfam" id="PF03853">
    <property type="entry name" value="YjeF_N"/>
    <property type="match status" value="1"/>
</dbReference>
<evidence type="ECO:0000256" key="3">
    <source>
        <dbReference type="ARBA" id="ARBA00006001"/>
    </source>
</evidence>
<keyword evidence="10 17" id="KW-0520">NAD</keyword>
<feature type="binding site" evidence="18">
    <location>
        <begin position="126"/>
        <end position="132"/>
    </location>
    <ligand>
        <name>(6S)-NADPHX</name>
        <dbReference type="ChEBI" id="CHEBI:64076"/>
    </ligand>
</feature>
<feature type="binding site" evidence="17">
    <location>
        <position position="256"/>
    </location>
    <ligand>
        <name>(6S)-NADPHX</name>
        <dbReference type="ChEBI" id="CHEBI:64076"/>
    </ligand>
</feature>
<feature type="domain" description="YjeF N-terminal" evidence="21">
    <location>
        <begin position="11"/>
        <end position="211"/>
    </location>
</feature>
<dbReference type="InterPro" id="IPR029056">
    <property type="entry name" value="Ribokinase-like"/>
</dbReference>
<keyword evidence="9 18" id="KW-0630">Potassium</keyword>
<evidence type="ECO:0000259" key="20">
    <source>
        <dbReference type="PROSITE" id="PS51383"/>
    </source>
</evidence>
<comment type="cofactor">
    <cofactor evidence="17">
        <name>Mg(2+)</name>
        <dbReference type="ChEBI" id="CHEBI:18420"/>
    </cofactor>
</comment>
<dbReference type="HAMAP" id="MF_01966">
    <property type="entry name" value="NADHX_epimerase"/>
    <property type="match status" value="1"/>
</dbReference>
<dbReference type="SUPFAM" id="SSF64153">
    <property type="entry name" value="YjeF N-terminal domain-like"/>
    <property type="match status" value="1"/>
</dbReference>
<comment type="similarity">
    <text evidence="17">Belongs to the NnrD/CARKD family.</text>
</comment>
<evidence type="ECO:0000256" key="5">
    <source>
        <dbReference type="ARBA" id="ARBA00022723"/>
    </source>
</evidence>
<comment type="similarity">
    <text evidence="3 19">In the N-terminal section; belongs to the NnrE/AIBP family.</text>
</comment>
<evidence type="ECO:0000259" key="21">
    <source>
        <dbReference type="PROSITE" id="PS51385"/>
    </source>
</evidence>
<evidence type="ECO:0000256" key="16">
    <source>
        <dbReference type="ARBA" id="ARBA00049209"/>
    </source>
</evidence>
<comment type="catalytic activity">
    <reaction evidence="2 18 19">
        <text>(6R)-NADPHX = (6S)-NADPHX</text>
        <dbReference type="Rhea" id="RHEA:32227"/>
        <dbReference type="ChEBI" id="CHEBI:64076"/>
        <dbReference type="ChEBI" id="CHEBI:64077"/>
        <dbReference type="EC" id="5.1.99.6"/>
    </reaction>
</comment>
<dbReference type="NCBIfam" id="TIGR00196">
    <property type="entry name" value="yjeF_cterm"/>
    <property type="match status" value="1"/>
</dbReference>
<dbReference type="InterPro" id="IPR017953">
    <property type="entry name" value="Carbohydrate_kinase_pred_CS"/>
</dbReference>
<dbReference type="PIRSF" id="PIRSF017184">
    <property type="entry name" value="Nnr"/>
    <property type="match status" value="1"/>
</dbReference>
<evidence type="ECO:0000256" key="14">
    <source>
        <dbReference type="ARBA" id="ARBA00025153"/>
    </source>
</evidence>
<evidence type="ECO:0000256" key="9">
    <source>
        <dbReference type="ARBA" id="ARBA00022958"/>
    </source>
</evidence>
<evidence type="ECO:0000313" key="22">
    <source>
        <dbReference type="EMBL" id="MFC3880279.1"/>
    </source>
</evidence>
<dbReference type="PANTHER" id="PTHR12592:SF0">
    <property type="entry name" value="ATP-DEPENDENT (S)-NAD(P)H-HYDRATE DEHYDRATASE"/>
    <property type="match status" value="1"/>
</dbReference>
<evidence type="ECO:0000256" key="6">
    <source>
        <dbReference type="ARBA" id="ARBA00022741"/>
    </source>
</evidence>
<dbReference type="SUPFAM" id="SSF53613">
    <property type="entry name" value="Ribokinase-like"/>
    <property type="match status" value="1"/>
</dbReference>
<feature type="binding site" evidence="18">
    <location>
        <position position="158"/>
    </location>
    <ligand>
        <name>K(+)</name>
        <dbReference type="ChEBI" id="CHEBI:29103"/>
    </ligand>
</feature>
<dbReference type="PROSITE" id="PS01050">
    <property type="entry name" value="YJEF_C_2"/>
    <property type="match status" value="1"/>
</dbReference>
<dbReference type="Proteomes" id="UP001595805">
    <property type="component" value="Unassembled WGS sequence"/>
</dbReference>
<dbReference type="RefSeq" id="WP_377905536.1">
    <property type="nucleotide sequence ID" value="NZ_JBHRZS010000007.1"/>
</dbReference>
<comment type="catalytic activity">
    <reaction evidence="15 17 19">
        <text>(6S)-NADHX + ADP = AMP + phosphate + NADH + H(+)</text>
        <dbReference type="Rhea" id="RHEA:32223"/>
        <dbReference type="ChEBI" id="CHEBI:15378"/>
        <dbReference type="ChEBI" id="CHEBI:43474"/>
        <dbReference type="ChEBI" id="CHEBI:57945"/>
        <dbReference type="ChEBI" id="CHEBI:64074"/>
        <dbReference type="ChEBI" id="CHEBI:456215"/>
        <dbReference type="ChEBI" id="CHEBI:456216"/>
        <dbReference type="EC" id="4.2.1.136"/>
    </reaction>
</comment>
<feature type="binding site" evidence="18">
    <location>
        <position position="155"/>
    </location>
    <ligand>
        <name>(6S)-NADPHX</name>
        <dbReference type="ChEBI" id="CHEBI:64076"/>
    </ligand>
</feature>
<dbReference type="InterPro" id="IPR036652">
    <property type="entry name" value="YjeF_N_dom_sf"/>
</dbReference>
<comment type="subunit">
    <text evidence="17">Homotetramer.</text>
</comment>
<comment type="catalytic activity">
    <reaction evidence="1 18 19">
        <text>(6R)-NADHX = (6S)-NADHX</text>
        <dbReference type="Rhea" id="RHEA:32215"/>
        <dbReference type="ChEBI" id="CHEBI:64074"/>
        <dbReference type="ChEBI" id="CHEBI:64075"/>
        <dbReference type="EC" id="5.1.99.6"/>
    </reaction>
</comment>
<accession>A0ABV8ARE3</accession>
<feature type="binding site" evidence="18">
    <location>
        <position position="122"/>
    </location>
    <ligand>
        <name>K(+)</name>
        <dbReference type="ChEBI" id="CHEBI:29103"/>
    </ligand>
</feature>
<comment type="function">
    <text evidence="14 19">Bifunctional enzyme that catalyzes the epimerization of the S- and R-forms of NAD(P)HX and the dehydration of the S-form of NAD(P)HX at the expense of ADP, which is converted to AMP. This allows the repair of both epimers of NAD(P)HX, a damaged form of NAD(P)H that is a result of enzymatic or heat-dependent hydration.</text>
</comment>
<keyword evidence="12 17" id="KW-0456">Lyase</keyword>
<feature type="binding site" evidence="17">
    <location>
        <position position="362"/>
    </location>
    <ligand>
        <name>(6S)-NADPHX</name>
        <dbReference type="ChEBI" id="CHEBI:64076"/>
    </ligand>
</feature>
<keyword evidence="23" id="KW-1185">Reference proteome</keyword>
<feature type="binding site" evidence="18">
    <location>
        <position position="60"/>
    </location>
    <ligand>
        <name>K(+)</name>
        <dbReference type="ChEBI" id="CHEBI:29103"/>
    </ligand>
</feature>
<dbReference type="HAMAP" id="MF_01965">
    <property type="entry name" value="NADHX_dehydratase"/>
    <property type="match status" value="1"/>
</dbReference>
<organism evidence="22 23">
    <name type="scientific">Algoriphagus namhaensis</name>
    <dbReference type="NCBI Taxonomy" id="915353"/>
    <lineage>
        <taxon>Bacteria</taxon>
        <taxon>Pseudomonadati</taxon>
        <taxon>Bacteroidota</taxon>
        <taxon>Cytophagia</taxon>
        <taxon>Cytophagales</taxon>
        <taxon>Cyclobacteriaceae</taxon>
        <taxon>Algoriphagus</taxon>
    </lineage>
</organism>
<evidence type="ECO:0000256" key="13">
    <source>
        <dbReference type="ARBA" id="ARBA00023268"/>
    </source>
</evidence>
<evidence type="ECO:0000313" key="23">
    <source>
        <dbReference type="Proteomes" id="UP001595805"/>
    </source>
</evidence>
<comment type="caution">
    <text evidence="22">The sequence shown here is derived from an EMBL/GenBank/DDBJ whole genome shotgun (WGS) entry which is preliminary data.</text>
</comment>
<dbReference type="InterPro" id="IPR004443">
    <property type="entry name" value="YjeF_N_dom"/>
</dbReference>
<keyword evidence="13" id="KW-0511">Multifunctional enzyme</keyword>
<feature type="binding site" evidence="17">
    <location>
        <position position="312"/>
    </location>
    <ligand>
        <name>(6S)-NADPHX</name>
        <dbReference type="ChEBI" id="CHEBI:64076"/>
    </ligand>
</feature>
<dbReference type="Pfam" id="PF01256">
    <property type="entry name" value="Carb_kinase"/>
    <property type="match status" value="1"/>
</dbReference>
<evidence type="ECO:0000256" key="7">
    <source>
        <dbReference type="ARBA" id="ARBA00022840"/>
    </source>
</evidence>
<feature type="binding site" evidence="17">
    <location>
        <begin position="397"/>
        <end position="401"/>
    </location>
    <ligand>
        <name>AMP</name>
        <dbReference type="ChEBI" id="CHEBI:456215"/>
    </ligand>
</feature>
<protein>
    <recommendedName>
        <fullName evidence="19">Bifunctional NAD(P)H-hydrate repair enzyme</fullName>
    </recommendedName>
    <alternativeName>
        <fullName evidence="19">Nicotinamide nucleotide repair protein</fullName>
    </alternativeName>
    <domain>
        <recommendedName>
            <fullName evidence="19">ADP-dependent (S)-NAD(P)H-hydrate dehydratase</fullName>
            <ecNumber evidence="19">4.2.1.136</ecNumber>
        </recommendedName>
        <alternativeName>
            <fullName evidence="19">ADP-dependent NAD(P)HX dehydratase</fullName>
        </alternativeName>
    </domain>
    <domain>
        <recommendedName>
            <fullName evidence="19">NAD(P)H-hydrate epimerase</fullName>
            <ecNumber evidence="19">5.1.99.6</ecNumber>
        </recommendedName>
    </domain>
</protein>
<feature type="domain" description="YjeF C-terminal" evidence="20">
    <location>
        <begin position="221"/>
        <end position="485"/>
    </location>
</feature>
<keyword evidence="5 18" id="KW-0479">Metal-binding</keyword>
<dbReference type="EC" id="4.2.1.136" evidence="19"/>
<evidence type="ECO:0000256" key="10">
    <source>
        <dbReference type="ARBA" id="ARBA00023027"/>
    </source>
</evidence>
<evidence type="ECO:0000256" key="8">
    <source>
        <dbReference type="ARBA" id="ARBA00022857"/>
    </source>
</evidence>
<keyword evidence="8 17" id="KW-0521">NADP</keyword>
<comment type="cofactor">
    <cofactor evidence="18 19">
        <name>K(+)</name>
        <dbReference type="ChEBI" id="CHEBI:29103"/>
    </cofactor>
    <text evidence="18 19">Binds 1 potassium ion per subunit.</text>
</comment>
<evidence type="ECO:0000256" key="1">
    <source>
        <dbReference type="ARBA" id="ARBA00000013"/>
    </source>
</evidence>
<comment type="function">
    <text evidence="18">Catalyzes the epimerization of the S- and R-forms of NAD(P)HX, a damaged form of NAD(P)H that is a result of enzymatic or heat-dependent hydration. This is a prerequisite for the S-specific NAD(P)H-hydrate dehydratase to allow the repair of both epimers of NAD(P)HX.</text>
</comment>
<keyword evidence="11 18" id="KW-0413">Isomerase</keyword>
<name>A0ABV8ARE3_9BACT</name>
<sequence>MMIKIVKGDQIKALDRLHLSLSGQSSIELMERAAQSFCDWFIPNHAQTEVVSIWCGAGNNGGDGFAIARILSRKGFTVEVKCCFENSTKLSDDAQRNFERLPEIIRVRPLDDHVNKSTVLIDAFLGVGFRGALKESAVEIIEKMNRHSAKKISVDIPSGLPSEELPSGAVFLADVTVSFAQPKLSLLLPENEAVVGELVVLDIGVFLEVYEGFDTDFYYITRKDIPEKHHRFGRFSHKGDFGKVMLMGGSLGKMGAILLTGKSALRTGSGLLQLNIDKDQNLIAQVGLTEAMTTVDEKPDLSGIDALGIGPGWGTENRLEKLEYVLENFSRGIVLDADALNLISKNEKLLLKLPANTILTPHLKEFDRLVGSSENQLERWQKAKELAMELRIIIVLKGANTLINLPDGRQLFNSTGNHYMATAGSGDVLTGMITSFLGQGYSPENAAICGVYHHGLAGEIASKSKRRGLIAGDLIQTIPDTYIELGIK</sequence>
<dbReference type="InterPro" id="IPR030677">
    <property type="entry name" value="Nnr"/>
</dbReference>
<proteinExistence type="inferred from homology"/>
<dbReference type="EC" id="5.1.99.6" evidence="19"/>
<evidence type="ECO:0000256" key="12">
    <source>
        <dbReference type="ARBA" id="ARBA00023239"/>
    </source>
</evidence>
<evidence type="ECO:0000256" key="4">
    <source>
        <dbReference type="ARBA" id="ARBA00009524"/>
    </source>
</evidence>
<keyword evidence="7 17" id="KW-0067">ATP-binding</keyword>
<dbReference type="PROSITE" id="PS51383">
    <property type="entry name" value="YJEF_C_3"/>
    <property type="match status" value="1"/>
</dbReference>
<reference evidence="23" key="1">
    <citation type="journal article" date="2019" name="Int. J. Syst. Evol. Microbiol.">
        <title>The Global Catalogue of Microorganisms (GCM) 10K type strain sequencing project: providing services to taxonomists for standard genome sequencing and annotation.</title>
        <authorList>
            <consortium name="The Broad Institute Genomics Platform"/>
            <consortium name="The Broad Institute Genome Sequencing Center for Infectious Disease"/>
            <person name="Wu L."/>
            <person name="Ma J."/>
        </authorList>
    </citation>
    <scope>NUCLEOTIDE SEQUENCE [LARGE SCALE GENOMIC DNA]</scope>
    <source>
        <strain evidence="23">CCUG 60523</strain>
    </source>
</reference>
<evidence type="ECO:0000256" key="18">
    <source>
        <dbReference type="HAMAP-Rule" id="MF_01966"/>
    </source>
</evidence>
<feature type="binding site" evidence="18">
    <location>
        <begin position="59"/>
        <end position="63"/>
    </location>
    <ligand>
        <name>(6S)-NADPHX</name>
        <dbReference type="ChEBI" id="CHEBI:64076"/>
    </ligand>
</feature>
<evidence type="ECO:0000256" key="19">
    <source>
        <dbReference type="PIRNR" id="PIRNR017184"/>
    </source>
</evidence>
<comment type="caution">
    <text evidence="18">Lacks conserved residue(s) required for the propagation of feature annotation.</text>
</comment>
<comment type="catalytic activity">
    <reaction evidence="16 17 19">
        <text>(6S)-NADPHX + ADP = AMP + phosphate + NADPH + H(+)</text>
        <dbReference type="Rhea" id="RHEA:32235"/>
        <dbReference type="ChEBI" id="CHEBI:15378"/>
        <dbReference type="ChEBI" id="CHEBI:43474"/>
        <dbReference type="ChEBI" id="CHEBI:57783"/>
        <dbReference type="ChEBI" id="CHEBI:64076"/>
        <dbReference type="ChEBI" id="CHEBI:456215"/>
        <dbReference type="ChEBI" id="CHEBI:456216"/>
        <dbReference type="EC" id="4.2.1.136"/>
    </reaction>
</comment>
<dbReference type="CDD" id="cd01171">
    <property type="entry name" value="YXKO-related"/>
    <property type="match status" value="1"/>
</dbReference>
<dbReference type="Gene3D" id="3.40.50.10260">
    <property type="entry name" value="YjeF N-terminal domain"/>
    <property type="match status" value="1"/>
</dbReference>
<evidence type="ECO:0000256" key="17">
    <source>
        <dbReference type="HAMAP-Rule" id="MF_01965"/>
    </source>
</evidence>
<keyword evidence="6 17" id="KW-0547">Nucleotide-binding</keyword>
<evidence type="ECO:0000256" key="11">
    <source>
        <dbReference type="ARBA" id="ARBA00023235"/>
    </source>
</evidence>
<gene>
    <name evidence="17" type="primary">nnrD</name>
    <name evidence="18" type="synonym">nnrE</name>
    <name evidence="22" type="ORF">ACFOSV_08840</name>
</gene>
<dbReference type="EMBL" id="JBHRZS010000007">
    <property type="protein sequence ID" value="MFC3880279.1"/>
    <property type="molecule type" value="Genomic_DNA"/>
</dbReference>
<dbReference type="PANTHER" id="PTHR12592">
    <property type="entry name" value="ATP-DEPENDENT (S)-NAD(P)H-HYDRATE DEHYDRATASE FAMILY MEMBER"/>
    <property type="match status" value="1"/>
</dbReference>
<comment type="function">
    <text evidence="17">Catalyzes the dehydration of the S-form of NAD(P)HX at the expense of ADP, which is converted to AMP. Together with NAD(P)HX epimerase, which catalyzes the epimerization of the S- and R-forms, the enzyme allows the repair of both epimers of NAD(P)HX, a damaged form of NAD(P)H that is a result of enzymatic or heat-dependent hydration.</text>
</comment>
<dbReference type="InterPro" id="IPR000631">
    <property type="entry name" value="CARKD"/>
</dbReference>